<dbReference type="GO" id="GO:0015421">
    <property type="term" value="F:ABC-type oligopeptide transporter activity"/>
    <property type="evidence" value="ECO:0007669"/>
    <property type="project" value="TreeGrafter"/>
</dbReference>
<dbReference type="InterPro" id="IPR027417">
    <property type="entry name" value="P-loop_NTPase"/>
</dbReference>
<evidence type="ECO:0000256" key="8">
    <source>
        <dbReference type="SAM" id="Phobius"/>
    </source>
</evidence>
<dbReference type="InterPro" id="IPR017871">
    <property type="entry name" value="ABC_transporter-like_CS"/>
</dbReference>
<dbReference type="PROSITE" id="PS00211">
    <property type="entry name" value="ABC_TRANSPORTER_1"/>
    <property type="match status" value="1"/>
</dbReference>
<dbReference type="Gene3D" id="1.20.1560.10">
    <property type="entry name" value="ABC transporter type 1, transmembrane domain"/>
    <property type="match status" value="1"/>
</dbReference>
<evidence type="ECO:0000256" key="5">
    <source>
        <dbReference type="ARBA" id="ARBA00022840"/>
    </source>
</evidence>
<gene>
    <name evidence="11" type="ORF">SAMN05518684_102329</name>
</gene>
<sequence>MSENNRGTQNYKTREERTLKRFHYSQDQAIEKPFNWKQMTRLLGYMKPYSTNILPVAILGMLMSTAVRLLAPVLIGSYALDHIIETGDVSFLTMMVLVIAGLYVISWIGNTLRIRFMNKLGQLVIFDLRKALFNHIQRLSHRFFDQRSAGSILVRITNDVNSLQDLFTNGVINLLMDLIMLIGIIIMLFIISPELTLAIMVVLPLMFFISTRLRRNIRRSWQEVRIKQSMINSHLNESIQGIRITQSYTQEKENIGFFNQMNEQNFEAWRNATQKSAMFRPFVEMSSAIGTAVLLWYGVFLIQGQALSVGEFFAFSLYIGMFWEPISRLGQVYNQLLVGMASSERIFEFLDEQPSVPEKQDAKKLKDVKGHIQFDQVEFAYDKNRKALQNINLEMKQGQTVALVGHTGSGKTTIVNLISRFYDPTSGKVLLDGHDLRDVSLDSLREKVSIVLQDTFIFSGTIMENIRFGRPDATDEEVMEAARTVGADKFIAQLNKGYETEVEERGNVLSVGERQLISFARALLADPQILILDEATASIDTETEQLIQKALKTLLKGRTAIMIAHRLSTIREADNIIVLEQGEILEQGNHDELMDQKGEYYSLVKSQFKVLNAV</sequence>
<dbReference type="InterPro" id="IPR003439">
    <property type="entry name" value="ABC_transporter-like_ATP-bd"/>
</dbReference>
<keyword evidence="6 8" id="KW-1133">Transmembrane helix</keyword>
<evidence type="ECO:0000259" key="10">
    <source>
        <dbReference type="PROSITE" id="PS50929"/>
    </source>
</evidence>
<dbReference type="InterPro" id="IPR011527">
    <property type="entry name" value="ABC1_TM_dom"/>
</dbReference>
<proteinExistence type="predicted"/>
<feature type="transmembrane region" description="Helical" evidence="8">
    <location>
        <begin position="171"/>
        <end position="191"/>
    </location>
</feature>
<feature type="domain" description="ABC transporter" evidence="9">
    <location>
        <begin position="372"/>
        <end position="606"/>
    </location>
</feature>
<feature type="transmembrane region" description="Helical" evidence="8">
    <location>
        <begin position="282"/>
        <end position="300"/>
    </location>
</feature>
<dbReference type="CDD" id="cd18545">
    <property type="entry name" value="ABC_6TM_YknV_like"/>
    <property type="match status" value="1"/>
</dbReference>
<evidence type="ECO:0000256" key="4">
    <source>
        <dbReference type="ARBA" id="ARBA00022741"/>
    </source>
</evidence>
<name>A0A1H9QQW7_9BACI</name>
<feature type="transmembrane region" description="Helical" evidence="8">
    <location>
        <begin position="49"/>
        <end position="71"/>
    </location>
</feature>
<evidence type="ECO:0000256" key="3">
    <source>
        <dbReference type="ARBA" id="ARBA00022692"/>
    </source>
</evidence>
<keyword evidence="7 8" id="KW-0472">Membrane</keyword>
<dbReference type="AlphaFoldDB" id="A0A1H9QQW7"/>
<evidence type="ECO:0000256" key="7">
    <source>
        <dbReference type="ARBA" id="ARBA00023136"/>
    </source>
</evidence>
<feature type="transmembrane region" description="Helical" evidence="8">
    <location>
        <begin position="197"/>
        <end position="213"/>
    </location>
</feature>
<keyword evidence="12" id="KW-1185">Reference proteome</keyword>
<dbReference type="InterPro" id="IPR003593">
    <property type="entry name" value="AAA+_ATPase"/>
</dbReference>
<evidence type="ECO:0000256" key="2">
    <source>
        <dbReference type="ARBA" id="ARBA00022448"/>
    </source>
</evidence>
<organism evidence="11 12">
    <name type="scientific">Salipaludibacillus aurantiacus</name>
    <dbReference type="NCBI Taxonomy" id="1601833"/>
    <lineage>
        <taxon>Bacteria</taxon>
        <taxon>Bacillati</taxon>
        <taxon>Bacillota</taxon>
        <taxon>Bacilli</taxon>
        <taxon>Bacillales</taxon>
        <taxon>Bacillaceae</taxon>
    </lineage>
</organism>
<accession>A0A1H9QQW7</accession>
<dbReference type="FunFam" id="3.40.50.300:FF:000287">
    <property type="entry name" value="Multidrug ABC transporter ATP-binding protein"/>
    <property type="match status" value="1"/>
</dbReference>
<dbReference type="PANTHER" id="PTHR43394">
    <property type="entry name" value="ATP-DEPENDENT PERMEASE MDL1, MITOCHONDRIAL"/>
    <property type="match status" value="1"/>
</dbReference>
<dbReference type="SUPFAM" id="SSF90123">
    <property type="entry name" value="ABC transporter transmembrane region"/>
    <property type="match status" value="1"/>
</dbReference>
<dbReference type="GO" id="GO:0016887">
    <property type="term" value="F:ATP hydrolysis activity"/>
    <property type="evidence" value="ECO:0007669"/>
    <property type="project" value="InterPro"/>
</dbReference>
<keyword evidence="4" id="KW-0547">Nucleotide-binding</keyword>
<evidence type="ECO:0000256" key="1">
    <source>
        <dbReference type="ARBA" id="ARBA00004651"/>
    </source>
</evidence>
<dbReference type="PROSITE" id="PS50893">
    <property type="entry name" value="ABC_TRANSPORTER_2"/>
    <property type="match status" value="1"/>
</dbReference>
<dbReference type="Proteomes" id="UP000198571">
    <property type="component" value="Unassembled WGS sequence"/>
</dbReference>
<dbReference type="SMART" id="SM00382">
    <property type="entry name" value="AAA"/>
    <property type="match status" value="1"/>
</dbReference>
<dbReference type="PANTHER" id="PTHR43394:SF1">
    <property type="entry name" value="ATP-BINDING CASSETTE SUB-FAMILY B MEMBER 10, MITOCHONDRIAL"/>
    <property type="match status" value="1"/>
</dbReference>
<evidence type="ECO:0000259" key="9">
    <source>
        <dbReference type="PROSITE" id="PS50893"/>
    </source>
</evidence>
<dbReference type="SUPFAM" id="SSF52540">
    <property type="entry name" value="P-loop containing nucleoside triphosphate hydrolases"/>
    <property type="match status" value="1"/>
</dbReference>
<reference evidence="12" key="1">
    <citation type="submission" date="2016-10" db="EMBL/GenBank/DDBJ databases">
        <authorList>
            <person name="Varghese N."/>
            <person name="Submissions S."/>
        </authorList>
    </citation>
    <scope>NUCLEOTIDE SEQUENCE [LARGE SCALE GENOMIC DNA]</scope>
    <source>
        <strain evidence="12">S9</strain>
    </source>
</reference>
<dbReference type="PROSITE" id="PS50929">
    <property type="entry name" value="ABC_TM1F"/>
    <property type="match status" value="1"/>
</dbReference>
<feature type="transmembrane region" description="Helical" evidence="8">
    <location>
        <begin position="91"/>
        <end position="109"/>
    </location>
</feature>
<feature type="domain" description="ABC transmembrane type-1" evidence="10">
    <location>
        <begin position="56"/>
        <end position="336"/>
    </location>
</feature>
<dbReference type="InterPro" id="IPR039421">
    <property type="entry name" value="Type_1_exporter"/>
</dbReference>
<dbReference type="InterPro" id="IPR036640">
    <property type="entry name" value="ABC1_TM_sf"/>
</dbReference>
<dbReference type="CDD" id="cd03254">
    <property type="entry name" value="ABCC_Glucan_exporter_like"/>
    <property type="match status" value="1"/>
</dbReference>
<dbReference type="RefSeq" id="WP_245732934.1">
    <property type="nucleotide sequence ID" value="NZ_FOGT01000002.1"/>
</dbReference>
<dbReference type="GO" id="GO:0005886">
    <property type="term" value="C:plasma membrane"/>
    <property type="evidence" value="ECO:0007669"/>
    <property type="project" value="UniProtKB-SubCell"/>
</dbReference>
<dbReference type="Gene3D" id="3.40.50.300">
    <property type="entry name" value="P-loop containing nucleotide triphosphate hydrolases"/>
    <property type="match status" value="1"/>
</dbReference>
<dbReference type="Pfam" id="PF00005">
    <property type="entry name" value="ABC_tran"/>
    <property type="match status" value="1"/>
</dbReference>
<keyword evidence="3 8" id="KW-0812">Transmembrane</keyword>
<dbReference type="Pfam" id="PF00664">
    <property type="entry name" value="ABC_membrane"/>
    <property type="match status" value="1"/>
</dbReference>
<dbReference type="GO" id="GO:0005524">
    <property type="term" value="F:ATP binding"/>
    <property type="evidence" value="ECO:0007669"/>
    <property type="project" value="UniProtKB-KW"/>
</dbReference>
<protein>
    <submittedName>
        <fullName evidence="11">ATP-binding cassette, subfamily B</fullName>
    </submittedName>
</protein>
<comment type="subcellular location">
    <subcellularLocation>
        <location evidence="1">Cell membrane</location>
        <topology evidence="1">Multi-pass membrane protein</topology>
    </subcellularLocation>
</comment>
<evidence type="ECO:0000256" key="6">
    <source>
        <dbReference type="ARBA" id="ARBA00022989"/>
    </source>
</evidence>
<dbReference type="EMBL" id="FOGT01000002">
    <property type="protein sequence ID" value="SER62842.1"/>
    <property type="molecule type" value="Genomic_DNA"/>
</dbReference>
<evidence type="ECO:0000313" key="12">
    <source>
        <dbReference type="Proteomes" id="UP000198571"/>
    </source>
</evidence>
<dbReference type="STRING" id="1601833.SAMN05518684_102329"/>
<keyword evidence="2" id="KW-0813">Transport</keyword>
<keyword evidence="5 11" id="KW-0067">ATP-binding</keyword>
<evidence type="ECO:0000313" key="11">
    <source>
        <dbReference type="EMBL" id="SER62842.1"/>
    </source>
</evidence>